<evidence type="ECO:0000256" key="2">
    <source>
        <dbReference type="ARBA" id="ARBA00022448"/>
    </source>
</evidence>
<feature type="domain" description="Major facilitator superfamily (MFS) profile" evidence="8">
    <location>
        <begin position="20"/>
        <end position="558"/>
    </location>
</feature>
<dbReference type="InterPro" id="IPR011701">
    <property type="entry name" value="MFS"/>
</dbReference>
<evidence type="ECO:0000256" key="6">
    <source>
        <dbReference type="SAM" id="MobiDB-lite"/>
    </source>
</evidence>
<proteinExistence type="predicted"/>
<dbReference type="Proteomes" id="UP000189513">
    <property type="component" value="Unassembled WGS sequence"/>
</dbReference>
<reference evidence="9" key="1">
    <citation type="journal article" date="2014" name="Genome Announc.">
        <title>Genome sequence of the yeast Cyberlindnera fabianii (Hansenula fabianii).</title>
        <authorList>
            <person name="Freel K.C."/>
            <person name="Sarilar V."/>
            <person name="Neuveglise C."/>
            <person name="Devillers H."/>
            <person name="Friedrich A."/>
            <person name="Schacherer J."/>
        </authorList>
    </citation>
    <scope>NUCLEOTIDE SEQUENCE</scope>
    <source>
        <strain evidence="9">YJS4271</strain>
    </source>
</reference>
<evidence type="ECO:0000256" key="1">
    <source>
        <dbReference type="ARBA" id="ARBA00004141"/>
    </source>
</evidence>
<dbReference type="GO" id="GO:0022857">
    <property type="term" value="F:transmembrane transporter activity"/>
    <property type="evidence" value="ECO:0007669"/>
    <property type="project" value="InterPro"/>
</dbReference>
<evidence type="ECO:0000256" key="4">
    <source>
        <dbReference type="ARBA" id="ARBA00022989"/>
    </source>
</evidence>
<feature type="transmembrane region" description="Helical" evidence="7">
    <location>
        <begin position="58"/>
        <end position="80"/>
    </location>
</feature>
<feature type="transmembrane region" description="Helical" evidence="7">
    <location>
        <begin position="437"/>
        <end position="456"/>
    </location>
</feature>
<dbReference type="PRINTS" id="PR01035">
    <property type="entry name" value="TCRTETA"/>
</dbReference>
<evidence type="ECO:0000313" key="9">
    <source>
        <dbReference type="EMBL" id="CDR38445.1"/>
    </source>
</evidence>
<accession>A0A061ALM1</accession>
<dbReference type="PROSITE" id="PS50850">
    <property type="entry name" value="MFS"/>
    <property type="match status" value="1"/>
</dbReference>
<dbReference type="AlphaFoldDB" id="A0A061ALM1"/>
<feature type="transmembrane region" description="Helical" evidence="7">
    <location>
        <begin position="149"/>
        <end position="172"/>
    </location>
</feature>
<feature type="compositionally biased region" description="Polar residues" evidence="6">
    <location>
        <begin position="250"/>
        <end position="265"/>
    </location>
</feature>
<protein>
    <submittedName>
        <fullName evidence="9">CYFA0S02e01750g1_1</fullName>
    </submittedName>
    <submittedName>
        <fullName evidence="10">Protein ZINC INDUCED FACILITATOR 1</fullName>
    </submittedName>
</protein>
<dbReference type="Pfam" id="PF07690">
    <property type="entry name" value="MFS_1"/>
    <property type="match status" value="1"/>
</dbReference>
<dbReference type="CDD" id="cd17330">
    <property type="entry name" value="MFS_SLC46_TetA_like"/>
    <property type="match status" value="1"/>
</dbReference>
<dbReference type="Gene3D" id="1.20.1250.20">
    <property type="entry name" value="MFS general substrate transporter like domains"/>
    <property type="match status" value="1"/>
</dbReference>
<organism evidence="9">
    <name type="scientific">Cyberlindnera fabianii</name>
    <name type="common">Yeast</name>
    <name type="synonym">Hansenula fabianii</name>
    <dbReference type="NCBI Taxonomy" id="36022"/>
    <lineage>
        <taxon>Eukaryota</taxon>
        <taxon>Fungi</taxon>
        <taxon>Dikarya</taxon>
        <taxon>Ascomycota</taxon>
        <taxon>Saccharomycotina</taxon>
        <taxon>Saccharomycetes</taxon>
        <taxon>Phaffomycetales</taxon>
        <taxon>Phaffomycetaceae</taxon>
        <taxon>Cyberlindnera</taxon>
    </lineage>
</organism>
<dbReference type="SUPFAM" id="SSF103473">
    <property type="entry name" value="MFS general substrate transporter"/>
    <property type="match status" value="1"/>
</dbReference>
<evidence type="ECO:0000313" key="11">
    <source>
        <dbReference type="Proteomes" id="UP000189513"/>
    </source>
</evidence>
<dbReference type="GO" id="GO:0016020">
    <property type="term" value="C:membrane"/>
    <property type="evidence" value="ECO:0007669"/>
    <property type="project" value="UniProtKB-SubCell"/>
</dbReference>
<feature type="transmembrane region" description="Helical" evidence="7">
    <location>
        <begin position="92"/>
        <end position="111"/>
    </location>
</feature>
<feature type="transmembrane region" description="Helical" evidence="7">
    <location>
        <begin position="192"/>
        <end position="213"/>
    </location>
</feature>
<feature type="transmembrane region" description="Helical" evidence="7">
    <location>
        <begin position="405"/>
        <end position="425"/>
    </location>
</feature>
<dbReference type="VEuPathDB" id="FungiDB:BON22_4100"/>
<feature type="transmembrane region" description="Helical" evidence="7">
    <location>
        <begin position="346"/>
        <end position="364"/>
    </location>
</feature>
<dbReference type="InterPro" id="IPR020846">
    <property type="entry name" value="MFS_dom"/>
</dbReference>
<reference evidence="11" key="2">
    <citation type="journal article" date="2017" name="Genome Announc.">
        <title>Genome sequences of Cyberlindnera fabianii 65, Pichia kudriavzevii 129, and Saccharomyces cerevisiae 131 isolated from fermented masau fruits in Zimbabwe.</title>
        <authorList>
            <person name="van Rijswijck I.M.H."/>
            <person name="Derks M.F.L."/>
            <person name="Abee T."/>
            <person name="de Ridder D."/>
            <person name="Smid E.J."/>
        </authorList>
    </citation>
    <scope>NUCLEOTIDE SEQUENCE [LARGE SCALE GENOMIC DNA]</scope>
    <source>
        <strain evidence="11">65</strain>
    </source>
</reference>
<keyword evidence="5 7" id="KW-0472">Membrane</keyword>
<dbReference type="EMBL" id="MPUK01000008">
    <property type="protein sequence ID" value="ONH66105.1"/>
    <property type="molecule type" value="Genomic_DNA"/>
</dbReference>
<dbReference type="OMA" id="PQIMLLI"/>
<comment type="subcellular location">
    <subcellularLocation>
        <location evidence="1">Membrane</location>
        <topology evidence="1">Multi-pass membrane protein</topology>
    </subcellularLocation>
</comment>
<evidence type="ECO:0000256" key="7">
    <source>
        <dbReference type="SAM" id="Phobius"/>
    </source>
</evidence>
<gene>
    <name evidence="10" type="ORF">BON22_4100</name>
    <name evidence="9" type="ORF">CYFA0S_02e01750g</name>
</gene>
<feature type="transmembrane region" description="Helical" evidence="7">
    <location>
        <begin position="531"/>
        <end position="548"/>
    </location>
</feature>
<evidence type="ECO:0000256" key="3">
    <source>
        <dbReference type="ARBA" id="ARBA00022692"/>
    </source>
</evidence>
<dbReference type="InterPro" id="IPR001958">
    <property type="entry name" value="Tet-R_TetA/multi-R_MdtG-like"/>
</dbReference>
<sequence length="563" mass="63854">MPPKVQESFREQMRSFPYAQILVLAFVRFAEPITFTSLFPYCYFMVRDFGVARTEAEVSVYSGYLSSIFAFFQMLMGFQWGRFADQYGRKPTIFIGLIGSIISSLILGFAGNYWWALFARAVMGSLNGNVAVIRTMLGEVATERKHQAIAFSVMPMIWQFGSIIGPLIGGYLSGNDTRYDFLRPLVTAHPYALPNITVALFVLACLFVMLFFLEETHFKHKYRHDYFVEIGDFILRVVFGVKPKDRPWHNTRSSLQSRFKNQSHSANEESPLLEEGDNTEDQPQPLYSQEARRSVHRRPSNSSDDSIEGVGTVLSRRQSRALVRAYSMHEEGDEDNASWSELLTPAIFYAIVCSFIMALHMTVFEEFIPVFLAYEVARDETGALASKFPFKISGGLGYTSEDTGALLSSTGVLGVFLIVVVFPYIDRHYESIATYRRFISIFPFLYLVIPYVVFFADHPTASHLVVYSITCLKTLAVSMANPQIFLIIHNCSPQKHRALVNGATISVNALARCVAPAVWGYLMTWGEKGNIAWLPWWSVVFLTLLSIYQARFLRDSNDEDEES</sequence>
<dbReference type="InterPro" id="IPR036259">
    <property type="entry name" value="MFS_trans_sf"/>
</dbReference>
<dbReference type="PANTHER" id="PTHR23504:SF15">
    <property type="entry name" value="MAJOR FACILITATOR SUPERFAMILY (MFS) PROFILE DOMAIN-CONTAINING PROTEIN"/>
    <property type="match status" value="1"/>
</dbReference>
<evidence type="ECO:0000313" key="10">
    <source>
        <dbReference type="EMBL" id="ONH66105.1"/>
    </source>
</evidence>
<keyword evidence="4 7" id="KW-1133">Transmembrane helix</keyword>
<evidence type="ECO:0000256" key="5">
    <source>
        <dbReference type="ARBA" id="ARBA00023136"/>
    </source>
</evidence>
<keyword evidence="11" id="KW-1185">Reference proteome</keyword>
<name>A0A061ALM1_CYBFA</name>
<feature type="transmembrane region" description="Helical" evidence="7">
    <location>
        <begin position="498"/>
        <end position="519"/>
    </location>
</feature>
<keyword evidence="2" id="KW-0813">Transport</keyword>
<feature type="region of interest" description="Disordered" evidence="6">
    <location>
        <begin position="250"/>
        <end position="310"/>
    </location>
</feature>
<dbReference type="PANTHER" id="PTHR23504">
    <property type="entry name" value="MAJOR FACILITATOR SUPERFAMILY DOMAIN-CONTAINING PROTEIN 10"/>
    <property type="match status" value="1"/>
</dbReference>
<keyword evidence="3 7" id="KW-0812">Transmembrane</keyword>
<dbReference type="EMBL" id="LK052887">
    <property type="protein sequence ID" value="CDR38445.1"/>
    <property type="molecule type" value="Genomic_DNA"/>
</dbReference>
<feature type="transmembrane region" description="Helical" evidence="7">
    <location>
        <begin position="21"/>
        <end position="46"/>
    </location>
</feature>
<feature type="compositionally biased region" description="Acidic residues" evidence="6">
    <location>
        <begin position="271"/>
        <end position="280"/>
    </location>
</feature>
<feature type="transmembrane region" description="Helical" evidence="7">
    <location>
        <begin position="462"/>
        <end position="486"/>
    </location>
</feature>
<dbReference type="OrthoDB" id="10262656at2759"/>
<evidence type="ECO:0000259" key="8">
    <source>
        <dbReference type="PROSITE" id="PS50850"/>
    </source>
</evidence>
<reference evidence="10" key="3">
    <citation type="submission" date="2017-01" db="EMBL/GenBank/DDBJ databases">
        <authorList>
            <person name="Mah S.A."/>
            <person name="Swanson W.J."/>
            <person name="Moy G.W."/>
            <person name="Vacquier V.D."/>
        </authorList>
    </citation>
    <scope>NUCLEOTIDE SEQUENCE [LARGE SCALE GENOMIC DNA]</scope>
    <source>
        <strain evidence="10">65</strain>
    </source>
</reference>